<dbReference type="OrthoDB" id="3628058at2"/>
<evidence type="ECO:0000256" key="1">
    <source>
        <dbReference type="SAM" id="Phobius"/>
    </source>
</evidence>
<feature type="transmembrane region" description="Helical" evidence="1">
    <location>
        <begin position="144"/>
        <end position="165"/>
    </location>
</feature>
<feature type="transmembrane region" description="Helical" evidence="1">
    <location>
        <begin position="171"/>
        <end position="190"/>
    </location>
</feature>
<reference evidence="2 3" key="1">
    <citation type="submission" date="2018-12" db="EMBL/GenBank/DDBJ databases">
        <title>Amycolatopsis eburnea sp. nov. actinomycete associate with arbuscular mycorrhiza fungal spore.</title>
        <authorList>
            <person name="Lumyong S."/>
            <person name="Chaiya L."/>
        </authorList>
    </citation>
    <scope>NUCLEOTIDE SEQUENCE [LARGE SCALE GENOMIC DNA]</scope>
    <source>
        <strain evidence="2 3">GLM-1</strain>
    </source>
</reference>
<evidence type="ECO:0000313" key="2">
    <source>
        <dbReference type="EMBL" id="RSD08592.1"/>
    </source>
</evidence>
<proteinExistence type="predicted"/>
<sequence>MTDTWGIPGPVFAGLYLALLLLTALVAVVRLALLARGHAGGAPKRAEELALLTGGRLRAGEVVVARLLDQQVVRLDGSGRVSRVKGSAIDALGRAALQKVGKHGSSVDRVRAAVAEHPELRELETALAGRGLLADPRKARTTRVAAAVALWLLVVLGVVRLIAGASTGHPVGYLLGLLVLGLVLAIFATVKTRNEPQVKATSAGRKAAADARRAGTLTAGPAGAVAAGGFAGHPDKDIRLAVSRATQKSPARPYRASRTRWASAGGGAAVGYYGGSSCGGGGGSSCGGGGGGCGGGGGGGCGG</sequence>
<dbReference type="NCBIfam" id="TIGR04222">
    <property type="entry name" value="near_uncomplex"/>
    <property type="match status" value="1"/>
</dbReference>
<dbReference type="AlphaFoldDB" id="A0A3R9EIW4"/>
<protein>
    <submittedName>
        <fullName evidence="2">TIGR04222 domain-containing membrane protein</fullName>
    </submittedName>
</protein>
<gene>
    <name evidence="2" type="ORF">EIY87_43335</name>
</gene>
<organism evidence="2 3">
    <name type="scientific">Amycolatopsis eburnea</name>
    <dbReference type="NCBI Taxonomy" id="2267691"/>
    <lineage>
        <taxon>Bacteria</taxon>
        <taxon>Bacillati</taxon>
        <taxon>Actinomycetota</taxon>
        <taxon>Actinomycetes</taxon>
        <taxon>Pseudonocardiales</taxon>
        <taxon>Pseudonocardiaceae</taxon>
        <taxon>Amycolatopsis</taxon>
    </lineage>
</organism>
<comment type="caution">
    <text evidence="2">The sequence shown here is derived from an EMBL/GenBank/DDBJ whole genome shotgun (WGS) entry which is preliminary data.</text>
</comment>
<feature type="transmembrane region" description="Helical" evidence="1">
    <location>
        <begin position="12"/>
        <end position="35"/>
    </location>
</feature>
<keyword evidence="1" id="KW-1133">Transmembrane helix</keyword>
<keyword evidence="1" id="KW-0472">Membrane</keyword>
<name>A0A3R9EIW4_9PSEU</name>
<dbReference type="InterPro" id="IPR026467">
    <property type="entry name" value="Ser/Gly_Cys_C_dom"/>
</dbReference>
<keyword evidence="3" id="KW-1185">Reference proteome</keyword>
<dbReference type="RefSeq" id="WP_125315810.1">
    <property type="nucleotide sequence ID" value="NZ_RSEC01000062.1"/>
</dbReference>
<keyword evidence="1" id="KW-0812">Transmembrane</keyword>
<accession>A0A3R9EIW4</accession>
<evidence type="ECO:0000313" key="3">
    <source>
        <dbReference type="Proteomes" id="UP000267081"/>
    </source>
</evidence>
<dbReference type="Proteomes" id="UP000267081">
    <property type="component" value="Unassembled WGS sequence"/>
</dbReference>
<dbReference type="EMBL" id="RSEC01000062">
    <property type="protein sequence ID" value="RSD08592.1"/>
    <property type="molecule type" value="Genomic_DNA"/>
</dbReference>